<dbReference type="Gene3D" id="1.10.443.10">
    <property type="entry name" value="Intergrase catalytic core"/>
    <property type="match status" value="1"/>
</dbReference>
<dbReference type="PANTHER" id="PTHR34605:SF4">
    <property type="entry name" value="DNA ADENINE METHYLTRANSFERASE"/>
    <property type="match status" value="1"/>
</dbReference>
<dbReference type="OrthoDB" id="5513193at2"/>
<dbReference type="EMBL" id="FXAK01000009">
    <property type="protein sequence ID" value="SMF88506.1"/>
    <property type="molecule type" value="Genomic_DNA"/>
</dbReference>
<evidence type="ECO:0000313" key="4">
    <source>
        <dbReference type="EMBL" id="SMF88506.1"/>
    </source>
</evidence>
<evidence type="ECO:0000259" key="3">
    <source>
        <dbReference type="PROSITE" id="PS51898"/>
    </source>
</evidence>
<evidence type="ECO:0000313" key="5">
    <source>
        <dbReference type="Proteomes" id="UP000192936"/>
    </source>
</evidence>
<dbReference type="Gene3D" id="1.10.150.130">
    <property type="match status" value="1"/>
</dbReference>
<organism evidence="4 5">
    <name type="scientific">Azospirillum oryzae</name>
    <dbReference type="NCBI Taxonomy" id="286727"/>
    <lineage>
        <taxon>Bacteria</taxon>
        <taxon>Pseudomonadati</taxon>
        <taxon>Pseudomonadota</taxon>
        <taxon>Alphaproteobacteria</taxon>
        <taxon>Rhodospirillales</taxon>
        <taxon>Azospirillaceae</taxon>
        <taxon>Azospirillum</taxon>
    </lineage>
</organism>
<evidence type="ECO:0000256" key="2">
    <source>
        <dbReference type="ARBA" id="ARBA00023172"/>
    </source>
</evidence>
<dbReference type="AlphaFoldDB" id="A0A1X7HKQ0"/>
<accession>A0A1X7HKQ0</accession>
<dbReference type="Pfam" id="PF00589">
    <property type="entry name" value="Phage_integrase"/>
    <property type="match status" value="1"/>
</dbReference>
<dbReference type="PROSITE" id="PS51898">
    <property type="entry name" value="TYR_RECOMBINASE"/>
    <property type="match status" value="1"/>
</dbReference>
<evidence type="ECO:0000256" key="1">
    <source>
        <dbReference type="ARBA" id="ARBA00023125"/>
    </source>
</evidence>
<dbReference type="InterPro" id="IPR010998">
    <property type="entry name" value="Integrase_recombinase_N"/>
</dbReference>
<dbReference type="SUPFAM" id="SSF56349">
    <property type="entry name" value="DNA breaking-rejoining enzymes"/>
    <property type="match status" value="1"/>
</dbReference>
<dbReference type="InterPro" id="IPR002104">
    <property type="entry name" value="Integrase_catalytic"/>
</dbReference>
<dbReference type="InterPro" id="IPR052925">
    <property type="entry name" value="Phage_Integrase-like_Recomb"/>
</dbReference>
<dbReference type="Proteomes" id="UP000192936">
    <property type="component" value="Unassembled WGS sequence"/>
</dbReference>
<dbReference type="InterPro" id="IPR011010">
    <property type="entry name" value="DNA_brk_join_enz"/>
</dbReference>
<sequence>MPPSPPADPVADRAAELVRSVAVTAAPDDTGVVITSKILDDLLLPGAHTSEQIVEITRLAKAAARTVAARYSRNTERAYRAAWVAYQAWAVSLGFAPLGADPRVVGMYLAKASETRALPTLKVHLSAILLAHRLAGRSLDAKHPLIADQLAGVAALQARRKVKQAAPILPDLLSRLVAAQPDSAAGRRNALLLLLGFGAATRRSELVGLDVGDVVMVPGRGLEVTIRGGKTKRGRTAALWAADDPAVCPVEALRRWRAVYSMEDADAPLFVSINKGGAFGGRLSDRSVDRVVRETSQAIGETDADLIRWTQGPEMAQRLGSRFSAHSLRSGFATAAAEEEASLKKIMEQTGHQSSDVALKYIRHADRWRDNPTQRLFRRKTDAD</sequence>
<dbReference type="RefSeq" id="WP_143266915.1">
    <property type="nucleotide sequence ID" value="NZ_FXAK01000009.1"/>
</dbReference>
<name>A0A1X7HKQ0_9PROT</name>
<protein>
    <submittedName>
        <fullName evidence="4">Site-specific recombinase XerC</fullName>
    </submittedName>
</protein>
<keyword evidence="2" id="KW-0233">DNA recombination</keyword>
<dbReference type="STRING" id="286727.SAMN02982917_6425"/>
<gene>
    <name evidence="4" type="ORF">SAMN02982917_6425</name>
</gene>
<proteinExistence type="predicted"/>
<dbReference type="GO" id="GO:0006310">
    <property type="term" value="P:DNA recombination"/>
    <property type="evidence" value="ECO:0007669"/>
    <property type="project" value="UniProtKB-KW"/>
</dbReference>
<dbReference type="InterPro" id="IPR013762">
    <property type="entry name" value="Integrase-like_cat_sf"/>
</dbReference>
<keyword evidence="1" id="KW-0238">DNA-binding</keyword>
<reference evidence="4 5" key="1">
    <citation type="submission" date="2017-04" db="EMBL/GenBank/DDBJ databases">
        <authorList>
            <person name="Afonso C.L."/>
            <person name="Miller P.J."/>
            <person name="Scott M.A."/>
            <person name="Spackman E."/>
            <person name="Goraichik I."/>
            <person name="Dimitrov K.M."/>
            <person name="Suarez D.L."/>
            <person name="Swayne D.E."/>
        </authorList>
    </citation>
    <scope>NUCLEOTIDE SEQUENCE [LARGE SCALE GENOMIC DNA]</scope>
    <source>
        <strain evidence="4 5">A2P</strain>
    </source>
</reference>
<dbReference type="GO" id="GO:0015074">
    <property type="term" value="P:DNA integration"/>
    <property type="evidence" value="ECO:0007669"/>
    <property type="project" value="InterPro"/>
</dbReference>
<dbReference type="SUPFAM" id="SSF47823">
    <property type="entry name" value="lambda integrase-like, N-terminal domain"/>
    <property type="match status" value="1"/>
</dbReference>
<dbReference type="GO" id="GO:0003677">
    <property type="term" value="F:DNA binding"/>
    <property type="evidence" value="ECO:0007669"/>
    <property type="project" value="UniProtKB-KW"/>
</dbReference>
<feature type="domain" description="Tyr recombinase" evidence="3">
    <location>
        <begin position="163"/>
        <end position="375"/>
    </location>
</feature>
<dbReference type="PANTHER" id="PTHR34605">
    <property type="entry name" value="PHAGE_INTEGRASE DOMAIN-CONTAINING PROTEIN"/>
    <property type="match status" value="1"/>
</dbReference>